<comment type="caution">
    <text evidence="2">The sequence shown here is derived from an EMBL/GenBank/DDBJ whole genome shotgun (WGS) entry which is preliminary data.</text>
</comment>
<evidence type="ECO:0000313" key="3">
    <source>
        <dbReference type="Proteomes" id="UP000192578"/>
    </source>
</evidence>
<evidence type="ECO:0000256" key="1">
    <source>
        <dbReference type="SAM" id="MobiDB-lite"/>
    </source>
</evidence>
<sequence>MTAIAFLKRGRSNPKSNTRKVRQAHLQLPLYQSCAEFFRTPKKSRNPKNPFGFRFGKNDRRFGKNDRRFGKNDRRFGNRQEN</sequence>
<accession>A0A1W0WS19</accession>
<reference evidence="3" key="1">
    <citation type="submission" date="2017-01" db="EMBL/GenBank/DDBJ databases">
        <title>Comparative genomics of anhydrobiosis in the tardigrade Hypsibius dujardini.</title>
        <authorList>
            <person name="Yoshida Y."/>
            <person name="Koutsovoulos G."/>
            <person name="Laetsch D."/>
            <person name="Stevens L."/>
            <person name="Kumar S."/>
            <person name="Horikawa D."/>
            <person name="Ishino K."/>
            <person name="Komine S."/>
            <person name="Tomita M."/>
            <person name="Blaxter M."/>
            <person name="Arakawa K."/>
        </authorList>
    </citation>
    <scope>NUCLEOTIDE SEQUENCE [LARGE SCALE GENOMIC DNA]</scope>
    <source>
        <strain evidence="3">Z151</strain>
    </source>
</reference>
<feature type="region of interest" description="Disordered" evidence="1">
    <location>
        <begin position="41"/>
        <end position="82"/>
    </location>
</feature>
<dbReference type="Proteomes" id="UP000192578">
    <property type="component" value="Unassembled WGS sequence"/>
</dbReference>
<feature type="compositionally biased region" description="Basic and acidic residues" evidence="1">
    <location>
        <begin position="56"/>
        <end position="82"/>
    </location>
</feature>
<keyword evidence="3" id="KW-1185">Reference proteome</keyword>
<dbReference type="EMBL" id="MTYJ01000054">
    <property type="protein sequence ID" value="OQV17998.1"/>
    <property type="molecule type" value="Genomic_DNA"/>
</dbReference>
<proteinExistence type="predicted"/>
<gene>
    <name evidence="2" type="ORF">BV898_07940</name>
</gene>
<protein>
    <submittedName>
        <fullName evidence="2">Uncharacterized protein</fullName>
    </submittedName>
</protein>
<evidence type="ECO:0000313" key="2">
    <source>
        <dbReference type="EMBL" id="OQV17998.1"/>
    </source>
</evidence>
<dbReference type="AlphaFoldDB" id="A0A1W0WS19"/>
<organism evidence="2 3">
    <name type="scientific">Hypsibius exemplaris</name>
    <name type="common">Freshwater tardigrade</name>
    <dbReference type="NCBI Taxonomy" id="2072580"/>
    <lineage>
        <taxon>Eukaryota</taxon>
        <taxon>Metazoa</taxon>
        <taxon>Ecdysozoa</taxon>
        <taxon>Tardigrada</taxon>
        <taxon>Eutardigrada</taxon>
        <taxon>Parachela</taxon>
        <taxon>Hypsibioidea</taxon>
        <taxon>Hypsibiidae</taxon>
        <taxon>Hypsibius</taxon>
    </lineage>
</organism>
<name>A0A1W0WS19_HYPEX</name>